<evidence type="ECO:0000313" key="4">
    <source>
        <dbReference type="Proteomes" id="UP000809789"/>
    </source>
</evidence>
<dbReference type="AlphaFoldDB" id="A0A8K0L6F2"/>
<feature type="compositionally biased region" description="Acidic residues" evidence="1">
    <location>
        <begin position="295"/>
        <end position="311"/>
    </location>
</feature>
<feature type="region of interest" description="Disordered" evidence="1">
    <location>
        <begin position="1"/>
        <end position="128"/>
    </location>
</feature>
<evidence type="ECO:0000259" key="2">
    <source>
        <dbReference type="Pfam" id="PF04696"/>
    </source>
</evidence>
<reference evidence="3" key="1">
    <citation type="submission" date="2021-07" db="EMBL/GenBank/DDBJ databases">
        <title>Elsinoe batatas strain:CRI-CJ2 Genome sequencing and assembly.</title>
        <authorList>
            <person name="Huang L."/>
        </authorList>
    </citation>
    <scope>NUCLEOTIDE SEQUENCE</scope>
    <source>
        <strain evidence="3">CRI-CJ2</strain>
    </source>
</reference>
<proteinExistence type="predicted"/>
<gene>
    <name evidence="3" type="ORF">KVT40_002863</name>
</gene>
<organism evidence="3 4">
    <name type="scientific">Elsinoe batatas</name>
    <dbReference type="NCBI Taxonomy" id="2601811"/>
    <lineage>
        <taxon>Eukaryota</taxon>
        <taxon>Fungi</taxon>
        <taxon>Dikarya</taxon>
        <taxon>Ascomycota</taxon>
        <taxon>Pezizomycotina</taxon>
        <taxon>Dothideomycetes</taxon>
        <taxon>Dothideomycetidae</taxon>
        <taxon>Myriangiales</taxon>
        <taxon>Elsinoaceae</taxon>
        <taxon>Elsinoe</taxon>
    </lineage>
</organism>
<protein>
    <recommendedName>
        <fullName evidence="2">Pinin/SDK/MemA protein domain-containing protein</fullName>
    </recommendedName>
</protein>
<feature type="region of interest" description="Disordered" evidence="1">
    <location>
        <begin position="204"/>
        <end position="311"/>
    </location>
</feature>
<evidence type="ECO:0000256" key="1">
    <source>
        <dbReference type="SAM" id="MobiDB-lite"/>
    </source>
</evidence>
<dbReference type="Pfam" id="PF04696">
    <property type="entry name" value="Pinin_SDK_memA"/>
    <property type="match status" value="1"/>
</dbReference>
<dbReference type="OrthoDB" id="330772at2759"/>
<sequence length="311" mass="34879">MAKAISVPPPSTAPKIHPAASTSPSPEVRASLNGDKTHASPSPSPINGRKRSRSPSAPPSTTHPIDDPSPSSRDHPRKRSRATIDEKTRTRRLFGGLLGGPTPRSRTAPDRKTSLTSNAPSEETLARRASIEARKRSELAKRDEEIAGVQAEKVAELNRRRRKRQILLEERDKQREWEGKISRAGFLKTKGSAGVYWRPWKLTEEQKEEIEENTRQVEDDVDQERESCKEEKRRQEDESERKDETAAEPGKDGVEVTNKDDDMDMEQKHPEHDAREDADKAVSPPEKQRSKSPSEDEADNGVDAGEDTVMY</sequence>
<dbReference type="EMBL" id="JAESVG020000003">
    <property type="protein sequence ID" value="KAG8628998.1"/>
    <property type="molecule type" value="Genomic_DNA"/>
</dbReference>
<accession>A0A8K0L6F2</accession>
<feature type="domain" description="Pinin/SDK/MemA protein" evidence="2">
    <location>
        <begin position="85"/>
        <end position="213"/>
    </location>
</feature>
<evidence type="ECO:0000313" key="3">
    <source>
        <dbReference type="EMBL" id="KAG8628998.1"/>
    </source>
</evidence>
<comment type="caution">
    <text evidence="3">The sequence shown here is derived from an EMBL/GenBank/DDBJ whole genome shotgun (WGS) entry which is preliminary data.</text>
</comment>
<keyword evidence="4" id="KW-1185">Reference proteome</keyword>
<dbReference type="Proteomes" id="UP000809789">
    <property type="component" value="Unassembled WGS sequence"/>
</dbReference>
<name>A0A8K0L6F2_9PEZI</name>
<dbReference type="InterPro" id="IPR006786">
    <property type="entry name" value="Pinin_SDK_MemA"/>
</dbReference>
<feature type="compositionally biased region" description="Basic and acidic residues" evidence="1">
    <location>
        <begin position="212"/>
        <end position="294"/>
    </location>
</feature>